<dbReference type="RefSeq" id="WP_024485649.1">
    <property type="nucleotide sequence ID" value="NZ_CAMKUH010000004.1"/>
</dbReference>
<dbReference type="KEGG" id="sfw:WN53_18125"/>
<gene>
    <name evidence="1" type="ORF">NCTC12965_04358</name>
</gene>
<accession>A0A0F7HDA3</accession>
<sequence length="240" mass="26959">MAKIPALRKFFKNVRPQCEKSSKASTGTLLKLLKDIRQSPLTMLTRPERETLKDNFSTIEKMSRQTPGGKNGSAQLIRDMIWQVSEQQQGNGKSQPDKVTKKELGALNTSHKKLMTEIVTLLAQNKSNAPAPLGAGLTNILSRSPAQLSASLTKLRGNIEKVKDNFIKSEVNQKKPNMDKAKTIETLSRKLEVLDEKISELDSVKSYKESVRKAQSESQEYALKHRFDPKVQKHFLGDGW</sequence>
<dbReference type="EMBL" id="CABEEZ010000096">
    <property type="protein sequence ID" value="VTR39327.1"/>
    <property type="molecule type" value="Genomic_DNA"/>
</dbReference>
<evidence type="ECO:0000313" key="1">
    <source>
        <dbReference type="EMBL" id="VTR39327.1"/>
    </source>
</evidence>
<dbReference type="GeneID" id="30322100"/>
<dbReference type="AlphaFoldDB" id="A0A0F7HDA3"/>
<name>A0A0F7HDA3_SERFO</name>
<proteinExistence type="predicted"/>
<organism evidence="1">
    <name type="scientific">Serratia fonticola</name>
    <dbReference type="NCBI Taxonomy" id="47917"/>
    <lineage>
        <taxon>Bacteria</taxon>
        <taxon>Pseudomonadati</taxon>
        <taxon>Pseudomonadota</taxon>
        <taxon>Gammaproteobacteria</taxon>
        <taxon>Enterobacterales</taxon>
        <taxon>Yersiniaceae</taxon>
        <taxon>Serratia</taxon>
    </lineage>
</organism>
<reference evidence="1" key="1">
    <citation type="submission" date="2019-05" db="EMBL/GenBank/DDBJ databases">
        <authorList>
            <consortium name="Pathogen Informatics"/>
        </authorList>
    </citation>
    <scope>NUCLEOTIDE SEQUENCE [LARGE SCALE GENOMIC DNA]</scope>
    <source>
        <strain evidence="1">NCTC12965</strain>
    </source>
</reference>
<protein>
    <submittedName>
        <fullName evidence="1">Uncharacterized protein</fullName>
    </submittedName>
</protein>